<evidence type="ECO:0008006" key="4">
    <source>
        <dbReference type="Google" id="ProtNLM"/>
    </source>
</evidence>
<keyword evidence="1" id="KW-0472">Membrane</keyword>
<comment type="caution">
    <text evidence="2">The sequence shown here is derived from an EMBL/GenBank/DDBJ whole genome shotgun (WGS) entry which is preliminary data.</text>
</comment>
<reference evidence="2 3" key="1">
    <citation type="submission" date="2020-04" db="EMBL/GenBank/DDBJ databases">
        <authorList>
            <person name="Yoon J."/>
        </authorList>
    </citation>
    <scope>NUCLEOTIDE SEQUENCE [LARGE SCALE GENOMIC DNA]</scope>
    <source>
        <strain evidence="2 3">DJ-13</strain>
    </source>
</reference>
<feature type="transmembrane region" description="Helical" evidence="1">
    <location>
        <begin position="9"/>
        <end position="28"/>
    </location>
</feature>
<feature type="transmembrane region" description="Helical" evidence="1">
    <location>
        <begin position="48"/>
        <end position="67"/>
    </location>
</feature>
<gene>
    <name evidence="2" type="ORF">HCU67_12200</name>
</gene>
<feature type="transmembrane region" description="Helical" evidence="1">
    <location>
        <begin position="136"/>
        <end position="160"/>
    </location>
</feature>
<proteinExistence type="predicted"/>
<keyword evidence="1" id="KW-1133">Transmembrane helix</keyword>
<sequence>MKFNLQSRIICTALVTVLVWAHVLWDYFHDGIPVHYLFMDKNMPPFPNWLGAIILPFFCWVLLARIAKRVNNHDDKDSLKLVFMRFLSAFAVSLAISVCFENGIEIPGLLLLSIFAQAFIFPLYKSEFLLGWVLGTSYTFGAMIPMLFAVVLAGVFYLFFQIRVITLRFFR</sequence>
<evidence type="ECO:0000313" key="2">
    <source>
        <dbReference type="EMBL" id="NKI32709.1"/>
    </source>
</evidence>
<accession>A0ABX1GRZ1</accession>
<dbReference type="Proteomes" id="UP000718451">
    <property type="component" value="Unassembled WGS sequence"/>
</dbReference>
<organism evidence="2 3">
    <name type="scientific">Croceivirga thetidis</name>
    <dbReference type="NCBI Taxonomy" id="2721623"/>
    <lineage>
        <taxon>Bacteria</taxon>
        <taxon>Pseudomonadati</taxon>
        <taxon>Bacteroidota</taxon>
        <taxon>Flavobacteriia</taxon>
        <taxon>Flavobacteriales</taxon>
        <taxon>Flavobacteriaceae</taxon>
        <taxon>Croceivirga</taxon>
    </lineage>
</organism>
<keyword evidence="1" id="KW-0812">Transmembrane</keyword>
<dbReference type="EMBL" id="JAAWWL010000002">
    <property type="protein sequence ID" value="NKI32709.1"/>
    <property type="molecule type" value="Genomic_DNA"/>
</dbReference>
<protein>
    <recommendedName>
        <fullName evidence="4">DUF3995 domain-containing protein</fullName>
    </recommendedName>
</protein>
<keyword evidence="3" id="KW-1185">Reference proteome</keyword>
<feature type="transmembrane region" description="Helical" evidence="1">
    <location>
        <begin position="79"/>
        <end position="100"/>
    </location>
</feature>
<evidence type="ECO:0000313" key="3">
    <source>
        <dbReference type="Proteomes" id="UP000718451"/>
    </source>
</evidence>
<evidence type="ECO:0000256" key="1">
    <source>
        <dbReference type="SAM" id="Phobius"/>
    </source>
</evidence>
<name>A0ABX1GRZ1_9FLAO</name>
<dbReference type="RefSeq" id="WP_168552890.1">
    <property type="nucleotide sequence ID" value="NZ_JAAWWL010000002.1"/>
</dbReference>